<keyword evidence="5" id="KW-1185">Reference proteome</keyword>
<evidence type="ECO:0000313" key="5">
    <source>
        <dbReference type="Proteomes" id="UP001445076"/>
    </source>
</evidence>
<comment type="caution">
    <text evidence="4">The sequence shown here is derived from an EMBL/GenBank/DDBJ whole genome shotgun (WGS) entry which is preliminary data.</text>
</comment>
<accession>A0AAW0WBU6</accession>
<feature type="non-terminal residue" evidence="4">
    <location>
        <position position="281"/>
    </location>
</feature>
<dbReference type="Pfam" id="PF00059">
    <property type="entry name" value="Lectin_C"/>
    <property type="match status" value="2"/>
</dbReference>
<protein>
    <recommendedName>
        <fullName evidence="3">C-type lectin domain-containing protein</fullName>
    </recommendedName>
</protein>
<feature type="compositionally biased region" description="Basic and acidic residues" evidence="2">
    <location>
        <begin position="1"/>
        <end position="11"/>
    </location>
</feature>
<dbReference type="AlphaFoldDB" id="A0AAW0WBU6"/>
<dbReference type="InterPro" id="IPR016186">
    <property type="entry name" value="C-type_lectin-like/link_sf"/>
</dbReference>
<dbReference type="InterPro" id="IPR050111">
    <property type="entry name" value="C-type_lectin/snaclec_domain"/>
</dbReference>
<dbReference type="InterPro" id="IPR016187">
    <property type="entry name" value="CTDL_fold"/>
</dbReference>
<feature type="region of interest" description="Disordered" evidence="2">
    <location>
        <begin position="1"/>
        <end position="23"/>
    </location>
</feature>
<organism evidence="4 5">
    <name type="scientific">Cherax quadricarinatus</name>
    <name type="common">Australian red claw crayfish</name>
    <dbReference type="NCBI Taxonomy" id="27406"/>
    <lineage>
        <taxon>Eukaryota</taxon>
        <taxon>Metazoa</taxon>
        <taxon>Ecdysozoa</taxon>
        <taxon>Arthropoda</taxon>
        <taxon>Crustacea</taxon>
        <taxon>Multicrustacea</taxon>
        <taxon>Malacostraca</taxon>
        <taxon>Eumalacostraca</taxon>
        <taxon>Eucarida</taxon>
        <taxon>Decapoda</taxon>
        <taxon>Pleocyemata</taxon>
        <taxon>Astacidea</taxon>
        <taxon>Parastacoidea</taxon>
        <taxon>Parastacidae</taxon>
        <taxon>Cherax</taxon>
    </lineage>
</organism>
<dbReference type="SUPFAM" id="SSF56436">
    <property type="entry name" value="C-type lectin-like"/>
    <property type="match status" value="2"/>
</dbReference>
<dbReference type="InterPro" id="IPR018378">
    <property type="entry name" value="C-type_lectin_CS"/>
</dbReference>
<dbReference type="Proteomes" id="UP001445076">
    <property type="component" value="Unassembled WGS sequence"/>
</dbReference>
<feature type="domain" description="C-type lectin" evidence="3">
    <location>
        <begin position="188"/>
        <end position="281"/>
    </location>
</feature>
<feature type="domain" description="C-type lectin" evidence="3">
    <location>
        <begin position="41"/>
        <end position="162"/>
    </location>
</feature>
<dbReference type="PROSITE" id="PS00615">
    <property type="entry name" value="C_TYPE_LECTIN_1"/>
    <property type="match status" value="1"/>
</dbReference>
<dbReference type="PROSITE" id="PS50041">
    <property type="entry name" value="C_TYPE_LECTIN_2"/>
    <property type="match status" value="2"/>
</dbReference>
<proteinExistence type="predicted"/>
<gene>
    <name evidence="4" type="ORF">OTU49_008936</name>
</gene>
<dbReference type="SMART" id="SM00034">
    <property type="entry name" value="CLECT"/>
    <property type="match status" value="2"/>
</dbReference>
<dbReference type="Gene3D" id="3.10.100.10">
    <property type="entry name" value="Mannose-Binding Protein A, subunit A"/>
    <property type="match status" value="2"/>
</dbReference>
<dbReference type="EMBL" id="JARKIK010000070">
    <property type="protein sequence ID" value="KAK8728782.1"/>
    <property type="molecule type" value="Genomic_DNA"/>
</dbReference>
<dbReference type="CDD" id="cd00037">
    <property type="entry name" value="CLECT"/>
    <property type="match status" value="2"/>
</dbReference>
<name>A0AAW0WBU6_CHEQU</name>
<dbReference type="InterPro" id="IPR001304">
    <property type="entry name" value="C-type_lectin-like"/>
</dbReference>
<evidence type="ECO:0000259" key="3">
    <source>
        <dbReference type="PROSITE" id="PS50041"/>
    </source>
</evidence>
<evidence type="ECO:0000313" key="4">
    <source>
        <dbReference type="EMBL" id="KAK8728782.1"/>
    </source>
</evidence>
<sequence length="281" mass="31548">MCEAPRQEAHPTHHRAPHLTHHQVTASPSSGCWEGWTENPDTGECYLLVEQQSSFSTANSYCTSLAQGDDIPTQVSLTTAQEQDFVYMWLLEQSLSGEARVWLGMQNLQYVYWLDGSPVGYFHFSPGEPDSYVDGNFCIELAMDTGLWEDSMCSVANFFLCEMKGSNYVDPVVPPAPPAECPPGWSFWGGHCYYFSNTYLTWDDSNDWCQDNLASSLISIESEEENSFVLGEVQQGGMEVWLGMMMGEFGTWSWVDGSPMNYTHWVGDHPPTNTDSNTCVK</sequence>
<dbReference type="PANTHER" id="PTHR22803">
    <property type="entry name" value="MANNOSE, PHOSPHOLIPASE, LECTIN RECEPTOR RELATED"/>
    <property type="match status" value="1"/>
</dbReference>
<keyword evidence="1" id="KW-1015">Disulfide bond</keyword>
<evidence type="ECO:0000256" key="2">
    <source>
        <dbReference type="SAM" id="MobiDB-lite"/>
    </source>
</evidence>
<reference evidence="4 5" key="1">
    <citation type="journal article" date="2024" name="BMC Genomics">
        <title>Genome assembly of redclaw crayfish (Cherax quadricarinatus) provides insights into its immune adaptation and hypoxia tolerance.</title>
        <authorList>
            <person name="Liu Z."/>
            <person name="Zheng J."/>
            <person name="Li H."/>
            <person name="Fang K."/>
            <person name="Wang S."/>
            <person name="He J."/>
            <person name="Zhou D."/>
            <person name="Weng S."/>
            <person name="Chi M."/>
            <person name="Gu Z."/>
            <person name="He J."/>
            <person name="Li F."/>
            <person name="Wang M."/>
        </authorList>
    </citation>
    <scope>NUCLEOTIDE SEQUENCE [LARGE SCALE GENOMIC DNA]</scope>
    <source>
        <strain evidence="4">ZL_2023a</strain>
    </source>
</reference>
<evidence type="ECO:0000256" key="1">
    <source>
        <dbReference type="ARBA" id="ARBA00023157"/>
    </source>
</evidence>
<feature type="compositionally biased region" description="Basic residues" evidence="2">
    <location>
        <begin position="12"/>
        <end position="21"/>
    </location>
</feature>